<proteinExistence type="predicted"/>
<accession>A0A7J9AH19</accession>
<dbReference type="Proteomes" id="UP000593574">
    <property type="component" value="Unassembled WGS sequence"/>
</dbReference>
<sequence>MEGSMDDSEHSTHRIQWSFVGSLNWHMESHQLFLADVSEPIWGKRKVPDDISELTENISNLEIRLRVKDEEFR</sequence>
<organism evidence="1 2">
    <name type="scientific">Gossypium laxum</name>
    <dbReference type="NCBI Taxonomy" id="34288"/>
    <lineage>
        <taxon>Eukaryota</taxon>
        <taxon>Viridiplantae</taxon>
        <taxon>Streptophyta</taxon>
        <taxon>Embryophyta</taxon>
        <taxon>Tracheophyta</taxon>
        <taxon>Spermatophyta</taxon>
        <taxon>Magnoliopsida</taxon>
        <taxon>eudicotyledons</taxon>
        <taxon>Gunneridae</taxon>
        <taxon>Pentapetalae</taxon>
        <taxon>rosids</taxon>
        <taxon>malvids</taxon>
        <taxon>Malvales</taxon>
        <taxon>Malvaceae</taxon>
        <taxon>Malvoideae</taxon>
        <taxon>Gossypium</taxon>
    </lineage>
</organism>
<gene>
    <name evidence="1" type="ORF">Golax_003420</name>
</gene>
<keyword evidence="2" id="KW-1185">Reference proteome</keyword>
<reference evidence="1 2" key="1">
    <citation type="journal article" date="2019" name="Genome Biol. Evol.">
        <title>Insights into the evolution of the New World diploid cottons (Gossypium, subgenus Houzingenia) based on genome sequencing.</title>
        <authorList>
            <person name="Grover C.E."/>
            <person name="Arick M.A. 2nd"/>
            <person name="Thrash A."/>
            <person name="Conover J.L."/>
            <person name="Sanders W.S."/>
            <person name="Peterson D.G."/>
            <person name="Frelichowski J.E."/>
            <person name="Scheffler J.A."/>
            <person name="Scheffler B.E."/>
            <person name="Wendel J.F."/>
        </authorList>
    </citation>
    <scope>NUCLEOTIDE SEQUENCE [LARGE SCALE GENOMIC DNA]</scope>
    <source>
        <strain evidence="1">4</strain>
        <tissue evidence="1">Leaf</tissue>
    </source>
</reference>
<comment type="caution">
    <text evidence="1">The sequence shown here is derived from an EMBL/GenBank/DDBJ whole genome shotgun (WGS) entry which is preliminary data.</text>
</comment>
<evidence type="ECO:0000313" key="1">
    <source>
        <dbReference type="EMBL" id="MBA0722774.1"/>
    </source>
</evidence>
<protein>
    <submittedName>
        <fullName evidence="1">Uncharacterized protein</fullName>
    </submittedName>
</protein>
<dbReference type="AlphaFoldDB" id="A0A7J9AH19"/>
<evidence type="ECO:0000313" key="2">
    <source>
        <dbReference type="Proteomes" id="UP000593574"/>
    </source>
</evidence>
<name>A0A7J9AH19_9ROSI</name>
<dbReference type="EMBL" id="JABEZV010000010">
    <property type="protein sequence ID" value="MBA0722774.1"/>
    <property type="molecule type" value="Genomic_DNA"/>
</dbReference>